<dbReference type="PRINTS" id="PR00069">
    <property type="entry name" value="ALDKETRDTASE"/>
</dbReference>
<dbReference type="Gene3D" id="3.20.20.100">
    <property type="entry name" value="NADP-dependent oxidoreductase domain"/>
    <property type="match status" value="1"/>
</dbReference>
<keyword evidence="3 8" id="KW-0812">Transmembrane</keyword>
<evidence type="ECO:0000256" key="2">
    <source>
        <dbReference type="ARBA" id="ARBA00022448"/>
    </source>
</evidence>
<feature type="transmembrane region" description="Helical" evidence="8">
    <location>
        <begin position="333"/>
        <end position="352"/>
    </location>
</feature>
<dbReference type="CDD" id="cd19119">
    <property type="entry name" value="AKR_AKR3C1"/>
    <property type="match status" value="1"/>
</dbReference>
<feature type="transmembrane region" description="Helical" evidence="8">
    <location>
        <begin position="296"/>
        <end position="313"/>
    </location>
</feature>
<evidence type="ECO:0000256" key="7">
    <source>
        <dbReference type="SAM" id="MobiDB-lite"/>
    </source>
</evidence>
<dbReference type="InterPro" id="IPR044491">
    <property type="entry name" value="AKR3C1"/>
</dbReference>
<comment type="subcellular location">
    <subcellularLocation>
        <location evidence="1">Membrane</location>
        <topology evidence="1">Multi-pass membrane protein</topology>
    </subcellularLocation>
</comment>
<feature type="domain" description="NADP-dependent oxidoreductase" evidence="9">
    <location>
        <begin position="543"/>
        <end position="812"/>
    </location>
</feature>
<proteinExistence type="predicted"/>
<evidence type="ECO:0000256" key="1">
    <source>
        <dbReference type="ARBA" id="ARBA00004141"/>
    </source>
</evidence>
<dbReference type="InterPro" id="IPR036259">
    <property type="entry name" value="MFS_trans_sf"/>
</dbReference>
<feature type="transmembrane region" description="Helical" evidence="8">
    <location>
        <begin position="456"/>
        <end position="479"/>
    </location>
</feature>
<feature type="transmembrane region" description="Helical" evidence="8">
    <location>
        <begin position="424"/>
        <end position="444"/>
    </location>
</feature>
<dbReference type="InterPro" id="IPR023210">
    <property type="entry name" value="NADP_OxRdtase_dom"/>
</dbReference>
<dbReference type="GO" id="GO:0045290">
    <property type="term" value="F:D-arabinose 1-dehydrogenase [NAD(P)+] activity"/>
    <property type="evidence" value="ECO:0007669"/>
    <property type="project" value="InterPro"/>
</dbReference>
<keyword evidence="11" id="KW-1185">Reference proteome</keyword>
<dbReference type="Pfam" id="PF00248">
    <property type="entry name" value="Aldo_ket_red"/>
    <property type="match status" value="1"/>
</dbReference>
<feature type="transmembrane region" description="Helical" evidence="8">
    <location>
        <begin position="523"/>
        <end position="548"/>
    </location>
</feature>
<evidence type="ECO:0000259" key="9">
    <source>
        <dbReference type="Pfam" id="PF00248"/>
    </source>
</evidence>
<keyword evidence="2" id="KW-0813">Transport</keyword>
<dbReference type="AlphaFoldDB" id="A0A9P8PC62"/>
<evidence type="ECO:0000256" key="4">
    <source>
        <dbReference type="ARBA" id="ARBA00022989"/>
    </source>
</evidence>
<dbReference type="PROSITE" id="PS00798">
    <property type="entry name" value="ALDOKETO_REDUCTASE_1"/>
    <property type="match status" value="1"/>
</dbReference>
<dbReference type="SUPFAM" id="SSF51430">
    <property type="entry name" value="NAD(P)-linked oxidoreductase"/>
    <property type="match status" value="1"/>
</dbReference>
<sequence length="836" mass="94189">MFEKTTEAGKDYEDSKGVSTHDIHVQSVLSPQDDQEIKDQAFELLKDNIDEELDPEEDRAVRRKLDWRFLPLLTLIYGLNYVDKASLSWAVMLNFREDTKLKGNEYSWVSSIFYFGYLGAEYPANILVHKFSVPKILTGVCVSWGVLMLAHIGAKNYAGILVIRFLLGISETPVSAAMIKYVGCWWKKSEQPMRYLCFNSGQGGLYIVFSLVSYGLGHAGGNLSPWKYIYIVLAFVSFTLGGLVWFFLPALPQNAKFLNEHQKMVAAKRVSKNMTGIKTIVWKNYQILHALKDPKTYLLTLYMFFSMIPNGGLTNFNTLVLESFDFDKYTTLLVNLPWSCFSAGQMWVWVLIGRKFKNLRIAGLIIPMCIAITGLSIVYATEDGGANKWGRVFAYWMINSCSATYPFAMTLTGQLISGHTKQSFTNALVLITFALGNIVGPFAFKASDAPRYTQALATIIGTFAACIAIGAVLGGYIFYENRRRNKLYGNPAEDEDLQLQGEIAGLKDKTDLENKHFRSTCPVFIFMTSVLLPLNTGALMPAIGLGTWSPDDRSQIRECVEYAILEAGYRHIDTAYLYGCEDQVGQAVRNAIATGKVTREELFITTKVWPTFHKHMEDGLDLSLKASGLDYFDLVLVHWPIPFKCDSDDGKPFWPKNKDGYIARDMSSDHITMYQQLEKCLENGKAKAIGVSNYSIPKLESLLKVCKYVPAVNQCELHPLLPRRDLCDFCTSRGIVMTSYFPFGGNGAPILKNEAIAEIAKKYSVSSSTILLSYHVNMGVSVVPKSFKPHRIKLNGKIVYLQKEDLEKLMEIGREKPHRFNNLNFDVDLEFGKEDW</sequence>
<accession>A0A9P8PC62</accession>
<protein>
    <recommendedName>
        <fullName evidence="9">NADP-dependent oxidoreductase domain-containing protein</fullName>
    </recommendedName>
</protein>
<evidence type="ECO:0000256" key="5">
    <source>
        <dbReference type="ARBA" id="ARBA00023002"/>
    </source>
</evidence>
<dbReference type="PANTHER" id="PTHR43791:SF103">
    <property type="entry name" value="MAJOR FACILITATOR SUPERFAMILY (MFS) PROFILE DOMAIN-CONTAINING PROTEIN-RELATED"/>
    <property type="match status" value="1"/>
</dbReference>
<evidence type="ECO:0000313" key="11">
    <source>
        <dbReference type="Proteomes" id="UP000788993"/>
    </source>
</evidence>
<feature type="transmembrane region" description="Helical" evidence="8">
    <location>
        <begin position="160"/>
        <end position="183"/>
    </location>
</feature>
<reference evidence="10" key="2">
    <citation type="submission" date="2021-01" db="EMBL/GenBank/DDBJ databases">
        <authorList>
            <person name="Schikora-Tamarit M.A."/>
        </authorList>
    </citation>
    <scope>NUCLEOTIDE SEQUENCE</scope>
    <source>
        <strain evidence="10">NCAIM Y.01608</strain>
    </source>
</reference>
<organism evidence="10 11">
    <name type="scientific">Ogataea polymorpha</name>
    <dbReference type="NCBI Taxonomy" id="460523"/>
    <lineage>
        <taxon>Eukaryota</taxon>
        <taxon>Fungi</taxon>
        <taxon>Dikarya</taxon>
        <taxon>Ascomycota</taxon>
        <taxon>Saccharomycotina</taxon>
        <taxon>Pichiomycetes</taxon>
        <taxon>Pichiales</taxon>
        <taxon>Pichiaceae</taxon>
        <taxon>Ogataea</taxon>
    </lineage>
</organism>
<feature type="transmembrane region" description="Helical" evidence="8">
    <location>
        <begin position="69"/>
        <end position="91"/>
    </location>
</feature>
<dbReference type="Gene3D" id="1.20.1250.20">
    <property type="entry name" value="MFS general substrate transporter like domains"/>
    <property type="match status" value="2"/>
</dbReference>
<dbReference type="InterPro" id="IPR036812">
    <property type="entry name" value="NAD(P)_OxRdtase_dom_sf"/>
</dbReference>
<feature type="transmembrane region" description="Helical" evidence="8">
    <location>
        <begin position="228"/>
        <end position="248"/>
    </location>
</feature>
<dbReference type="InterPro" id="IPR018170">
    <property type="entry name" value="Aldo/ket_reductase_CS"/>
</dbReference>
<dbReference type="InterPro" id="IPR020471">
    <property type="entry name" value="AKR"/>
</dbReference>
<dbReference type="GO" id="GO:0022857">
    <property type="term" value="F:transmembrane transporter activity"/>
    <property type="evidence" value="ECO:0007669"/>
    <property type="project" value="InterPro"/>
</dbReference>
<dbReference type="GO" id="GO:0016020">
    <property type="term" value="C:membrane"/>
    <property type="evidence" value="ECO:0007669"/>
    <property type="project" value="UniProtKB-SubCell"/>
</dbReference>
<feature type="transmembrane region" description="Helical" evidence="8">
    <location>
        <begin position="393"/>
        <end position="412"/>
    </location>
</feature>
<feature type="transmembrane region" description="Helical" evidence="8">
    <location>
        <begin position="106"/>
        <end position="124"/>
    </location>
</feature>
<dbReference type="InterPro" id="IPR011701">
    <property type="entry name" value="MFS"/>
</dbReference>
<dbReference type="Proteomes" id="UP000788993">
    <property type="component" value="Unassembled WGS sequence"/>
</dbReference>
<dbReference type="SUPFAM" id="SSF103473">
    <property type="entry name" value="MFS general substrate transporter"/>
    <property type="match status" value="1"/>
</dbReference>
<keyword evidence="5" id="KW-0560">Oxidoreductase</keyword>
<dbReference type="EMBL" id="JAEUBD010000983">
    <property type="protein sequence ID" value="KAH3669563.1"/>
    <property type="molecule type" value="Genomic_DNA"/>
</dbReference>
<name>A0A9P8PC62_9ASCO</name>
<feature type="transmembrane region" description="Helical" evidence="8">
    <location>
        <begin position="195"/>
        <end position="216"/>
    </location>
</feature>
<reference evidence="10" key="1">
    <citation type="journal article" date="2021" name="Open Biol.">
        <title>Shared evolutionary footprints suggest mitochondrial oxidative damage underlies multiple complex I losses in fungi.</title>
        <authorList>
            <person name="Schikora-Tamarit M.A."/>
            <person name="Marcet-Houben M."/>
            <person name="Nosek J."/>
            <person name="Gabaldon T."/>
        </authorList>
    </citation>
    <scope>NUCLEOTIDE SEQUENCE</scope>
    <source>
        <strain evidence="10">NCAIM Y.01608</strain>
    </source>
</reference>
<dbReference type="PANTHER" id="PTHR43791">
    <property type="entry name" value="PERMEASE-RELATED"/>
    <property type="match status" value="1"/>
</dbReference>
<feature type="region of interest" description="Disordered" evidence="7">
    <location>
        <begin position="1"/>
        <end position="20"/>
    </location>
</feature>
<comment type="caution">
    <text evidence="10">The sequence shown here is derived from an EMBL/GenBank/DDBJ whole genome shotgun (WGS) entry which is preliminary data.</text>
</comment>
<feature type="transmembrane region" description="Helical" evidence="8">
    <location>
        <begin position="136"/>
        <end position="154"/>
    </location>
</feature>
<feature type="transmembrane region" description="Helical" evidence="8">
    <location>
        <begin position="359"/>
        <end position="381"/>
    </location>
</feature>
<evidence type="ECO:0000313" key="10">
    <source>
        <dbReference type="EMBL" id="KAH3669563.1"/>
    </source>
</evidence>
<keyword evidence="4 8" id="KW-1133">Transmembrane helix</keyword>
<evidence type="ECO:0000256" key="8">
    <source>
        <dbReference type="SAM" id="Phobius"/>
    </source>
</evidence>
<gene>
    <name evidence="10" type="ORF">OGATHE_002375</name>
</gene>
<keyword evidence="6 8" id="KW-0472">Membrane</keyword>
<dbReference type="PROSITE" id="PS00062">
    <property type="entry name" value="ALDOKETO_REDUCTASE_2"/>
    <property type="match status" value="1"/>
</dbReference>
<evidence type="ECO:0000256" key="3">
    <source>
        <dbReference type="ARBA" id="ARBA00022692"/>
    </source>
</evidence>
<evidence type="ECO:0000256" key="6">
    <source>
        <dbReference type="ARBA" id="ARBA00023136"/>
    </source>
</evidence>
<dbReference type="Pfam" id="PF07690">
    <property type="entry name" value="MFS_1"/>
    <property type="match status" value="1"/>
</dbReference>